<evidence type="ECO:0000256" key="1">
    <source>
        <dbReference type="ARBA" id="ARBA00022679"/>
    </source>
</evidence>
<dbReference type="InterPro" id="IPR003594">
    <property type="entry name" value="HATPase_dom"/>
</dbReference>
<evidence type="ECO:0000259" key="6">
    <source>
        <dbReference type="Pfam" id="PF07730"/>
    </source>
</evidence>
<dbReference type="SUPFAM" id="SSF55874">
    <property type="entry name" value="ATPase domain of HSP90 chaperone/DNA topoisomerase II/histidine kinase"/>
    <property type="match status" value="1"/>
</dbReference>
<keyword evidence="3" id="KW-0902">Two-component regulatory system</keyword>
<dbReference type="InterPro" id="IPR036890">
    <property type="entry name" value="HATPase_C_sf"/>
</dbReference>
<dbReference type="Pfam" id="PF02518">
    <property type="entry name" value="HATPase_c"/>
    <property type="match status" value="1"/>
</dbReference>
<keyword evidence="8" id="KW-1185">Reference proteome</keyword>
<evidence type="ECO:0000256" key="3">
    <source>
        <dbReference type="ARBA" id="ARBA00023012"/>
    </source>
</evidence>
<sequence>MTAVDTTDHEKIDSRISPYALMPWVVIVLGDITDLFDAKIHPLWFGAIILPVFIALYLLAVWFGVRDAAGRSRPVILVILLALTTPLMIIAFGGSGFGPLALLSIGMATGLPWRQAYVCIFALTVGSVAIALFWSIDNALAIGYTTLISGVVVTTMRRFLAAIGELRAAREELAQAAVEQERLRFARDLHDLLGQTLSLIVIKAELADRLGRDDPRGQEQVADIQRIGRDALREVREAVSGYRESSLAEEITRSAHALEAANIRPTITHEGSAPPPSAAAVVAWAVREAVTNVIRHSKATTCEITVRTGDRTVVLTVADNGRGAAAGPGNGLRGLTERVELAGGSVRIGDGDGFQLTVTVPLGTPPAENPLARLAGKIASLRRVMS</sequence>
<organism evidence="7 8">
    <name type="scientific">Fodinicola feengrottensis</name>
    <dbReference type="NCBI Taxonomy" id="435914"/>
    <lineage>
        <taxon>Bacteria</taxon>
        <taxon>Bacillati</taxon>
        <taxon>Actinomycetota</taxon>
        <taxon>Actinomycetes</taxon>
        <taxon>Mycobacteriales</taxon>
        <taxon>Fodinicola</taxon>
    </lineage>
</organism>
<keyword evidence="1" id="KW-0808">Transferase</keyword>
<gene>
    <name evidence="7" type="ORF">GCM10009765_58180</name>
</gene>
<feature type="transmembrane region" description="Helical" evidence="4">
    <location>
        <begin position="75"/>
        <end position="103"/>
    </location>
</feature>
<feature type="transmembrane region" description="Helical" evidence="4">
    <location>
        <begin position="43"/>
        <end position="63"/>
    </location>
</feature>
<keyword evidence="4" id="KW-0472">Membrane</keyword>
<evidence type="ECO:0000259" key="5">
    <source>
        <dbReference type="Pfam" id="PF02518"/>
    </source>
</evidence>
<dbReference type="RefSeq" id="WP_344313515.1">
    <property type="nucleotide sequence ID" value="NZ_BAAANY010000023.1"/>
</dbReference>
<feature type="domain" description="Histidine kinase/HSP90-like ATPase" evidence="5">
    <location>
        <begin position="285"/>
        <end position="362"/>
    </location>
</feature>
<dbReference type="Pfam" id="PF07730">
    <property type="entry name" value="HisKA_3"/>
    <property type="match status" value="1"/>
</dbReference>
<evidence type="ECO:0000256" key="4">
    <source>
        <dbReference type="SAM" id="Phobius"/>
    </source>
</evidence>
<keyword evidence="2 7" id="KW-0418">Kinase</keyword>
<dbReference type="Proteomes" id="UP001500618">
    <property type="component" value="Unassembled WGS sequence"/>
</dbReference>
<feature type="transmembrane region" description="Helical" evidence="4">
    <location>
        <begin position="142"/>
        <end position="160"/>
    </location>
</feature>
<reference evidence="7 8" key="1">
    <citation type="journal article" date="2019" name="Int. J. Syst. Evol. Microbiol.">
        <title>The Global Catalogue of Microorganisms (GCM) 10K type strain sequencing project: providing services to taxonomists for standard genome sequencing and annotation.</title>
        <authorList>
            <consortium name="The Broad Institute Genomics Platform"/>
            <consortium name="The Broad Institute Genome Sequencing Center for Infectious Disease"/>
            <person name="Wu L."/>
            <person name="Ma J."/>
        </authorList>
    </citation>
    <scope>NUCLEOTIDE SEQUENCE [LARGE SCALE GENOMIC DNA]</scope>
    <source>
        <strain evidence="7 8">JCM 14718</strain>
    </source>
</reference>
<dbReference type="PANTHER" id="PTHR24421:SF63">
    <property type="entry name" value="SENSOR HISTIDINE KINASE DESK"/>
    <property type="match status" value="1"/>
</dbReference>
<dbReference type="InterPro" id="IPR011712">
    <property type="entry name" value="Sig_transdc_His_kin_sub3_dim/P"/>
</dbReference>
<name>A0ABN2I9Q2_9ACTN</name>
<dbReference type="CDD" id="cd16917">
    <property type="entry name" value="HATPase_UhpB-NarQ-NarX-like"/>
    <property type="match status" value="1"/>
</dbReference>
<evidence type="ECO:0000256" key="2">
    <source>
        <dbReference type="ARBA" id="ARBA00022777"/>
    </source>
</evidence>
<dbReference type="InterPro" id="IPR050482">
    <property type="entry name" value="Sensor_HK_TwoCompSys"/>
</dbReference>
<evidence type="ECO:0000313" key="8">
    <source>
        <dbReference type="Proteomes" id="UP001500618"/>
    </source>
</evidence>
<dbReference type="PANTHER" id="PTHR24421">
    <property type="entry name" value="NITRATE/NITRITE SENSOR PROTEIN NARX-RELATED"/>
    <property type="match status" value="1"/>
</dbReference>
<keyword evidence="4" id="KW-1133">Transmembrane helix</keyword>
<keyword evidence="4" id="KW-0812">Transmembrane</keyword>
<dbReference type="Gene3D" id="3.30.565.10">
    <property type="entry name" value="Histidine kinase-like ATPase, C-terminal domain"/>
    <property type="match status" value="1"/>
</dbReference>
<feature type="domain" description="Signal transduction histidine kinase subgroup 3 dimerisation and phosphoacceptor" evidence="6">
    <location>
        <begin position="181"/>
        <end position="246"/>
    </location>
</feature>
<accession>A0ABN2I9Q2</accession>
<evidence type="ECO:0000313" key="7">
    <source>
        <dbReference type="EMBL" id="GAA1701000.1"/>
    </source>
</evidence>
<dbReference type="EMBL" id="BAAANY010000023">
    <property type="protein sequence ID" value="GAA1701000.1"/>
    <property type="molecule type" value="Genomic_DNA"/>
</dbReference>
<dbReference type="Gene3D" id="1.20.5.1930">
    <property type="match status" value="1"/>
</dbReference>
<protein>
    <submittedName>
        <fullName evidence="7">Sensor histidine kinase</fullName>
    </submittedName>
</protein>
<feature type="transmembrane region" description="Helical" evidence="4">
    <location>
        <begin position="115"/>
        <end position="136"/>
    </location>
</feature>
<dbReference type="GO" id="GO:0016301">
    <property type="term" value="F:kinase activity"/>
    <property type="evidence" value="ECO:0007669"/>
    <property type="project" value="UniProtKB-KW"/>
</dbReference>
<comment type="caution">
    <text evidence="7">The sequence shown here is derived from an EMBL/GenBank/DDBJ whole genome shotgun (WGS) entry which is preliminary data.</text>
</comment>
<proteinExistence type="predicted"/>